<evidence type="ECO:0000256" key="4">
    <source>
        <dbReference type="SAM" id="Phobius"/>
    </source>
</evidence>
<dbReference type="RefSeq" id="WP_184309440.1">
    <property type="nucleotide sequence ID" value="NZ_JACHEN010000006.1"/>
</dbReference>
<dbReference type="AlphaFoldDB" id="A0A841KPC2"/>
<evidence type="ECO:0000256" key="3">
    <source>
        <dbReference type="PROSITE-ProRule" id="PRU00284"/>
    </source>
</evidence>
<dbReference type="SUPFAM" id="SSF58104">
    <property type="entry name" value="Methyl-accepting chemotaxis protein (MCP) signaling domain"/>
    <property type="match status" value="1"/>
</dbReference>
<dbReference type="SMART" id="SM00283">
    <property type="entry name" value="MA"/>
    <property type="match status" value="1"/>
</dbReference>
<dbReference type="CDD" id="cd11386">
    <property type="entry name" value="MCP_signal"/>
    <property type="match status" value="1"/>
</dbReference>
<name>A0A841KPC2_9FIRM</name>
<evidence type="ECO:0000256" key="2">
    <source>
        <dbReference type="ARBA" id="ARBA00029447"/>
    </source>
</evidence>
<dbReference type="InterPro" id="IPR004089">
    <property type="entry name" value="MCPsignal_dom"/>
</dbReference>
<feature type="domain" description="HAMP" evidence="6">
    <location>
        <begin position="210"/>
        <end position="263"/>
    </location>
</feature>
<comment type="similarity">
    <text evidence="2">Belongs to the methyl-accepting chemotaxis (MCP) protein family.</text>
</comment>
<keyword evidence="1 3" id="KW-0807">Transducer</keyword>
<dbReference type="PANTHER" id="PTHR32089:SF112">
    <property type="entry name" value="LYSOZYME-LIKE PROTEIN-RELATED"/>
    <property type="match status" value="1"/>
</dbReference>
<organism evidence="7 8">
    <name type="scientific">Anaerosolibacter carboniphilus</name>
    <dbReference type="NCBI Taxonomy" id="1417629"/>
    <lineage>
        <taxon>Bacteria</taxon>
        <taxon>Bacillati</taxon>
        <taxon>Bacillota</taxon>
        <taxon>Clostridia</taxon>
        <taxon>Peptostreptococcales</taxon>
        <taxon>Thermotaleaceae</taxon>
        <taxon>Anaerosolibacter</taxon>
    </lineage>
</organism>
<evidence type="ECO:0000313" key="8">
    <source>
        <dbReference type="Proteomes" id="UP000579281"/>
    </source>
</evidence>
<feature type="transmembrane region" description="Helical" evidence="4">
    <location>
        <begin position="187"/>
        <end position="208"/>
    </location>
</feature>
<dbReference type="GO" id="GO:0016020">
    <property type="term" value="C:membrane"/>
    <property type="evidence" value="ECO:0007669"/>
    <property type="project" value="InterPro"/>
</dbReference>
<keyword evidence="8" id="KW-1185">Reference proteome</keyword>
<dbReference type="PROSITE" id="PS50111">
    <property type="entry name" value="CHEMOTAXIS_TRANSDUC_2"/>
    <property type="match status" value="1"/>
</dbReference>
<feature type="transmembrane region" description="Helical" evidence="4">
    <location>
        <begin position="15"/>
        <end position="40"/>
    </location>
</feature>
<comment type="caution">
    <text evidence="7">The sequence shown here is derived from an EMBL/GenBank/DDBJ whole genome shotgun (WGS) entry which is preliminary data.</text>
</comment>
<dbReference type="EMBL" id="JACHEN010000006">
    <property type="protein sequence ID" value="MBB6215287.1"/>
    <property type="molecule type" value="Genomic_DNA"/>
</dbReference>
<proteinExistence type="inferred from homology"/>
<evidence type="ECO:0000256" key="1">
    <source>
        <dbReference type="ARBA" id="ARBA00023224"/>
    </source>
</evidence>
<dbReference type="CDD" id="cd06225">
    <property type="entry name" value="HAMP"/>
    <property type="match status" value="1"/>
</dbReference>
<evidence type="ECO:0000259" key="5">
    <source>
        <dbReference type="PROSITE" id="PS50111"/>
    </source>
</evidence>
<dbReference type="Pfam" id="PF00015">
    <property type="entry name" value="MCPsignal"/>
    <property type="match status" value="1"/>
</dbReference>
<dbReference type="PROSITE" id="PS50885">
    <property type="entry name" value="HAMP"/>
    <property type="match status" value="1"/>
</dbReference>
<keyword evidence="4" id="KW-0472">Membrane</keyword>
<dbReference type="GO" id="GO:0007165">
    <property type="term" value="P:signal transduction"/>
    <property type="evidence" value="ECO:0007669"/>
    <property type="project" value="UniProtKB-KW"/>
</dbReference>
<evidence type="ECO:0000259" key="6">
    <source>
        <dbReference type="PROSITE" id="PS50885"/>
    </source>
</evidence>
<evidence type="ECO:0000313" key="7">
    <source>
        <dbReference type="EMBL" id="MBB6215287.1"/>
    </source>
</evidence>
<feature type="domain" description="Methyl-accepting transducer" evidence="5">
    <location>
        <begin position="282"/>
        <end position="518"/>
    </location>
</feature>
<dbReference type="Pfam" id="PF00672">
    <property type="entry name" value="HAMP"/>
    <property type="match status" value="1"/>
</dbReference>
<dbReference type="InterPro" id="IPR003660">
    <property type="entry name" value="HAMP_dom"/>
</dbReference>
<reference evidence="7 8" key="1">
    <citation type="submission" date="2020-08" db="EMBL/GenBank/DDBJ databases">
        <title>Genomic Encyclopedia of Type Strains, Phase IV (KMG-IV): sequencing the most valuable type-strain genomes for metagenomic binning, comparative biology and taxonomic classification.</title>
        <authorList>
            <person name="Goeker M."/>
        </authorList>
    </citation>
    <scope>NUCLEOTIDE SEQUENCE [LARGE SCALE GENOMIC DNA]</scope>
    <source>
        <strain evidence="7 8">DSM 103526</strain>
    </source>
</reference>
<dbReference type="Proteomes" id="UP000579281">
    <property type="component" value="Unassembled WGS sequence"/>
</dbReference>
<dbReference type="SMART" id="SM00304">
    <property type="entry name" value="HAMP"/>
    <property type="match status" value="1"/>
</dbReference>
<dbReference type="PANTHER" id="PTHR32089">
    <property type="entry name" value="METHYL-ACCEPTING CHEMOTAXIS PROTEIN MCPB"/>
    <property type="match status" value="1"/>
</dbReference>
<accession>A0A841KPC2</accession>
<dbReference type="Gene3D" id="6.10.340.10">
    <property type="match status" value="1"/>
</dbReference>
<sequence>MTRLAWSNFKIGFKYSMALFTTIFLFIIAAGLIITSLFTIRESVNDIEVKNNRSIAMAQMDSLFRTKELLISDYKVFGKASAVDEYTKIKSQFDKLQAEVQPYMNTKNVELQFSLISKNNKQMDDIFMNQVIPETKKNNAEQALAGFVKISGLRNPTAQLFEKIKESIDDERQQSVDIAHKSIEKSIGVLIVGILSAAILGCILVFLISRNISRNLNQVVKATGKVAKGELSLEEITYRGKDEVGQLSAAMNEMVVNLRSMIQEVAEAAIKVDDESSTLKNVANEVQQSSAQIAATMLEMASGAEEQAGSATEIANSIFSLTELITEASKNKELLEASSKDILDVVQRERTHMETSIENMNDINKIIKESVTKVKLLDENSKKVSTLGQVINAIAEQTNLLALNAAIEAARAGEAGRGFAVVADEIRKLAEQVGTSVSEINGIVVGIQKDSKSMTESLVAGYENVEESTKQIKITGDGFEKIHREVVSMADRIQDVSASLDEISANSNKISSAGEQIAAISQENSAGIEQTVASMQQQNSSMEMIAQNSHSLARSANVLKSIVDQFRL</sequence>
<keyword evidence="4" id="KW-0812">Transmembrane</keyword>
<protein>
    <submittedName>
        <fullName evidence="7">Methyl-accepting chemotaxis protein</fullName>
    </submittedName>
</protein>
<keyword evidence="4" id="KW-1133">Transmembrane helix</keyword>
<dbReference type="Gene3D" id="1.10.287.950">
    <property type="entry name" value="Methyl-accepting chemotaxis protein"/>
    <property type="match status" value="1"/>
</dbReference>
<gene>
    <name evidence="7" type="ORF">HNQ80_001376</name>
</gene>